<evidence type="ECO:0000256" key="1">
    <source>
        <dbReference type="ARBA" id="ARBA00022598"/>
    </source>
</evidence>
<dbReference type="Gramene" id="CDF37783">
    <property type="protein sequence ID" value="CDF37783"/>
    <property type="gene ID" value="CHC_T00008811001"/>
</dbReference>
<keyword evidence="2" id="KW-0276">Fatty acid metabolism</keyword>
<dbReference type="AlphaFoldDB" id="R7QJ35"/>
<dbReference type="Proteomes" id="UP000012073">
    <property type="component" value="Unassembled WGS sequence"/>
</dbReference>
<dbReference type="GO" id="GO:0005783">
    <property type="term" value="C:endoplasmic reticulum"/>
    <property type="evidence" value="ECO:0007669"/>
    <property type="project" value="TreeGrafter"/>
</dbReference>
<sequence>MSSPMSNDKAPSKSRTWSTSISSERPIVIRAGRVPISYNAALKAVVDKDPERIQYVTADDREVTLREFYALSRSVAKSCLQLGLAKCQGTSILGFNSVEWFAADVGTTLAGGVPAGIYTTNKQEIVSYILNDSKSLVLFVDDEEALQKAISSKSQCDSLQAVVVWGNVDLSRFPDHRSYVYTWDEFLSLGADLPDAELDARIDAAKPENVAKLIYTSGTTGAPKAVMISHDNVTFTVDLVARITGASVGDHMVSYLPSSHIAANSIDIIGATLSGQTMHIARPDALKGSLVETMKKVRPTIFLAVPRVFEKIQERLSQVGASSGPIKTAIAKWAKNVGTQACLARDDADELMPWGYELANFLVFKNVRKALGLDRCRIVFNAAAPLQKATFDYFRSLDFQIYDIYGLSEATGPITCSYPDYRRGTSGKVVPGLEVKLANEDSTGEGELCFRGRSMFVGYLGNEEETAKTMDEDGYMHSGDLGRVSEDGFITITGRAKDLIVTAGGENVAPALCEASLISAMPAISRAFAVGDQRKFVSCLLVPYIDSDGNLISPASNVSPNVKTAEQATSDATWSKYIQEGLQKANEGAISNAAKVKKFTLLDRDFTVDTGELTPTMKVKRKIVVQNFQAQIDAMYG</sequence>
<keyword evidence="6" id="KW-1185">Reference proteome</keyword>
<reference evidence="6" key="1">
    <citation type="journal article" date="2013" name="Proc. Natl. Acad. Sci. U.S.A.">
        <title>Genome structure and metabolic features in the red seaweed Chondrus crispus shed light on evolution of the Archaeplastida.</title>
        <authorList>
            <person name="Collen J."/>
            <person name="Porcel B."/>
            <person name="Carre W."/>
            <person name="Ball S.G."/>
            <person name="Chaparro C."/>
            <person name="Tonon T."/>
            <person name="Barbeyron T."/>
            <person name="Michel G."/>
            <person name="Noel B."/>
            <person name="Valentin K."/>
            <person name="Elias M."/>
            <person name="Artiguenave F."/>
            <person name="Arun A."/>
            <person name="Aury J.M."/>
            <person name="Barbosa-Neto J.F."/>
            <person name="Bothwell J.H."/>
            <person name="Bouget F.Y."/>
            <person name="Brillet L."/>
            <person name="Cabello-Hurtado F."/>
            <person name="Capella-Gutierrez S."/>
            <person name="Charrier B."/>
            <person name="Cladiere L."/>
            <person name="Cock J.M."/>
            <person name="Coelho S.M."/>
            <person name="Colleoni C."/>
            <person name="Czjzek M."/>
            <person name="Da Silva C."/>
            <person name="Delage L."/>
            <person name="Denoeud F."/>
            <person name="Deschamps P."/>
            <person name="Dittami S.M."/>
            <person name="Gabaldon T."/>
            <person name="Gachon C.M."/>
            <person name="Groisillier A."/>
            <person name="Herve C."/>
            <person name="Jabbari K."/>
            <person name="Katinka M."/>
            <person name="Kloareg B."/>
            <person name="Kowalczyk N."/>
            <person name="Labadie K."/>
            <person name="Leblanc C."/>
            <person name="Lopez P.J."/>
            <person name="McLachlan D.H."/>
            <person name="Meslet-Cladiere L."/>
            <person name="Moustafa A."/>
            <person name="Nehr Z."/>
            <person name="Nyvall Collen P."/>
            <person name="Panaud O."/>
            <person name="Partensky F."/>
            <person name="Poulain J."/>
            <person name="Rensing S.A."/>
            <person name="Rousvoal S."/>
            <person name="Samson G."/>
            <person name="Symeonidi A."/>
            <person name="Weissenbach J."/>
            <person name="Zambounis A."/>
            <person name="Wincker P."/>
            <person name="Boyen C."/>
        </authorList>
    </citation>
    <scope>NUCLEOTIDE SEQUENCE [LARGE SCALE GENOMIC DNA]</scope>
    <source>
        <strain evidence="6">cv. Stackhouse</strain>
    </source>
</reference>
<dbReference type="GeneID" id="17325371"/>
<evidence type="ECO:0000313" key="5">
    <source>
        <dbReference type="EMBL" id="CDF37783.1"/>
    </source>
</evidence>
<keyword evidence="1 5" id="KW-0436">Ligase</keyword>
<dbReference type="PhylomeDB" id="R7QJ35"/>
<dbReference type="SUPFAM" id="SSF56801">
    <property type="entry name" value="Acetyl-CoA synthetase-like"/>
    <property type="match status" value="1"/>
</dbReference>
<dbReference type="PROSITE" id="PS00455">
    <property type="entry name" value="AMP_BINDING"/>
    <property type="match status" value="1"/>
</dbReference>
<dbReference type="RefSeq" id="XP_005717654.1">
    <property type="nucleotide sequence ID" value="XM_005717597.1"/>
</dbReference>
<accession>R7QJ35</accession>
<name>R7QJ35_CHOCR</name>
<organism evidence="5 6">
    <name type="scientific">Chondrus crispus</name>
    <name type="common">Carrageen Irish moss</name>
    <name type="synonym">Polymorpha crispa</name>
    <dbReference type="NCBI Taxonomy" id="2769"/>
    <lineage>
        <taxon>Eukaryota</taxon>
        <taxon>Rhodophyta</taxon>
        <taxon>Florideophyceae</taxon>
        <taxon>Rhodymeniophycidae</taxon>
        <taxon>Gigartinales</taxon>
        <taxon>Gigartinaceae</taxon>
        <taxon>Chondrus</taxon>
    </lineage>
</organism>
<dbReference type="KEGG" id="ccp:CHC_T00008811001"/>
<proteinExistence type="predicted"/>
<dbReference type="OrthoDB" id="3633556at2759"/>
<dbReference type="PANTHER" id="PTHR43272">
    <property type="entry name" value="LONG-CHAIN-FATTY-ACID--COA LIGASE"/>
    <property type="match status" value="1"/>
</dbReference>
<dbReference type="EMBL" id="HG001868">
    <property type="protein sequence ID" value="CDF37783.1"/>
    <property type="molecule type" value="Genomic_DNA"/>
</dbReference>
<dbReference type="InterPro" id="IPR042099">
    <property type="entry name" value="ANL_N_sf"/>
</dbReference>
<dbReference type="InterPro" id="IPR020845">
    <property type="entry name" value="AMP-binding_CS"/>
</dbReference>
<evidence type="ECO:0000256" key="3">
    <source>
        <dbReference type="ARBA" id="ARBA00023098"/>
    </source>
</evidence>
<dbReference type="Pfam" id="PF00501">
    <property type="entry name" value="AMP-binding"/>
    <property type="match status" value="1"/>
</dbReference>
<dbReference type="Gene3D" id="3.40.50.12780">
    <property type="entry name" value="N-terminal domain of ligase-like"/>
    <property type="match status" value="1"/>
</dbReference>
<keyword evidence="3" id="KW-0443">Lipid metabolism</keyword>
<dbReference type="Pfam" id="PF23562">
    <property type="entry name" value="AMP-binding_C_3"/>
    <property type="match status" value="1"/>
</dbReference>
<evidence type="ECO:0000256" key="2">
    <source>
        <dbReference type="ARBA" id="ARBA00022832"/>
    </source>
</evidence>
<gene>
    <name evidence="5" type="ORF">CHC_T00008811001</name>
</gene>
<evidence type="ECO:0000313" key="6">
    <source>
        <dbReference type="Proteomes" id="UP000012073"/>
    </source>
</evidence>
<dbReference type="GO" id="GO:0004467">
    <property type="term" value="F:long-chain fatty acid-CoA ligase activity"/>
    <property type="evidence" value="ECO:0007669"/>
    <property type="project" value="TreeGrafter"/>
</dbReference>
<feature type="domain" description="AMP-dependent synthetase/ligase" evidence="4">
    <location>
        <begin position="44"/>
        <end position="460"/>
    </location>
</feature>
<dbReference type="GO" id="GO:0016020">
    <property type="term" value="C:membrane"/>
    <property type="evidence" value="ECO:0007669"/>
    <property type="project" value="TreeGrafter"/>
</dbReference>
<dbReference type="OMA" id="NHVFEQV"/>
<dbReference type="InterPro" id="IPR000873">
    <property type="entry name" value="AMP-dep_synth/lig_dom"/>
</dbReference>
<dbReference type="STRING" id="2769.R7QJ35"/>
<evidence type="ECO:0000259" key="4">
    <source>
        <dbReference type="Pfam" id="PF00501"/>
    </source>
</evidence>
<protein>
    <submittedName>
        <fullName evidence="5">Long-chain-fatty-acid-CoA ligase</fullName>
    </submittedName>
</protein>
<dbReference type="PANTHER" id="PTHR43272:SF32">
    <property type="entry name" value="AMP-DEPENDENT SYNTHETASE_LIGASE DOMAIN-CONTAINING PROTEIN"/>
    <property type="match status" value="1"/>
</dbReference>